<feature type="non-terminal residue" evidence="2">
    <location>
        <position position="1"/>
    </location>
</feature>
<proteinExistence type="predicted"/>
<organism evidence="2 3">
    <name type="scientific">Paspalum notatum var. saurae</name>
    <dbReference type="NCBI Taxonomy" id="547442"/>
    <lineage>
        <taxon>Eukaryota</taxon>
        <taxon>Viridiplantae</taxon>
        <taxon>Streptophyta</taxon>
        <taxon>Embryophyta</taxon>
        <taxon>Tracheophyta</taxon>
        <taxon>Spermatophyta</taxon>
        <taxon>Magnoliopsida</taxon>
        <taxon>Liliopsida</taxon>
        <taxon>Poales</taxon>
        <taxon>Poaceae</taxon>
        <taxon>PACMAD clade</taxon>
        <taxon>Panicoideae</taxon>
        <taxon>Andropogonodae</taxon>
        <taxon>Paspaleae</taxon>
        <taxon>Paspalinae</taxon>
        <taxon>Paspalum</taxon>
    </lineage>
</organism>
<gene>
    <name evidence="2" type="ORF">U9M48_029342</name>
</gene>
<evidence type="ECO:0000256" key="1">
    <source>
        <dbReference type="SAM" id="MobiDB-lite"/>
    </source>
</evidence>
<evidence type="ECO:0000313" key="2">
    <source>
        <dbReference type="EMBL" id="WVZ82027.1"/>
    </source>
</evidence>
<evidence type="ECO:0000313" key="3">
    <source>
        <dbReference type="Proteomes" id="UP001341281"/>
    </source>
</evidence>
<feature type="region of interest" description="Disordered" evidence="1">
    <location>
        <begin position="287"/>
        <end position="329"/>
    </location>
</feature>
<dbReference type="Proteomes" id="UP001341281">
    <property type="component" value="Chromosome 06"/>
</dbReference>
<protein>
    <submittedName>
        <fullName evidence="2">Uncharacterized protein</fullName>
    </submittedName>
</protein>
<feature type="compositionally biased region" description="Pro residues" evidence="1">
    <location>
        <begin position="192"/>
        <end position="215"/>
    </location>
</feature>
<sequence>ILKRLEFPGAQGSSARLLAVCRPMRRRAAAARSEAAPRRERTRASLLQSGFSWARRRSPPGVPGLAAVAATRAVLGPARLCVPWRGGRRWLATEPPAPSSCTVGHSGVVLRRCGHSRRYGAEGKASGWAAPWPLKSASRAQRSLSLSRSAQLPVPPSMALSIFSVCIFVSKPTSVHGRCRLLVDVFSLCSGPQPPRRSPRLPSPPPFLPVSPLPRPAQRRRTRADVHGRARHGRDNLHYETCSDDRCMSQPFLSLRTPPQLPRRPTPALAAIGLLPGNGFEMAHWGGGRHADASDRSYSEAGRQQRGAAGGTAKQRPGGGSGWLNSAKGQRSSLNSTQCLASAILCWTPSCPMISTGSSLLLGIARLPDTESPSSSELPSKAIAPVPEHVQKTGTTMDKAKDDDPSNFFLPLIHGLLPPISTSAAVLSPGGASPTTAAF</sequence>
<name>A0AAQ3U1A9_PASNO</name>
<dbReference type="EMBL" id="CP144750">
    <property type="protein sequence ID" value="WVZ82027.1"/>
    <property type="molecule type" value="Genomic_DNA"/>
</dbReference>
<dbReference type="AlphaFoldDB" id="A0AAQ3U1A9"/>
<feature type="compositionally biased region" description="Basic and acidic residues" evidence="1">
    <location>
        <begin position="289"/>
        <end position="298"/>
    </location>
</feature>
<accession>A0AAQ3U1A9</accession>
<feature type="region of interest" description="Disordered" evidence="1">
    <location>
        <begin position="191"/>
        <end position="230"/>
    </location>
</feature>
<feature type="compositionally biased region" description="Low complexity" evidence="1">
    <location>
        <begin position="301"/>
        <end position="316"/>
    </location>
</feature>
<keyword evidence="3" id="KW-1185">Reference proteome</keyword>
<reference evidence="2 3" key="1">
    <citation type="submission" date="2024-02" db="EMBL/GenBank/DDBJ databases">
        <title>High-quality chromosome-scale genome assembly of Pensacola bahiagrass (Paspalum notatum Flugge var. saurae).</title>
        <authorList>
            <person name="Vega J.M."/>
            <person name="Podio M."/>
            <person name="Orjuela J."/>
            <person name="Siena L.A."/>
            <person name="Pessino S.C."/>
            <person name="Combes M.C."/>
            <person name="Mariac C."/>
            <person name="Albertini E."/>
            <person name="Pupilli F."/>
            <person name="Ortiz J.P.A."/>
            <person name="Leblanc O."/>
        </authorList>
    </citation>
    <scope>NUCLEOTIDE SEQUENCE [LARGE SCALE GENOMIC DNA]</scope>
    <source>
        <strain evidence="2">R1</strain>
        <tissue evidence="2">Leaf</tissue>
    </source>
</reference>